<sequence>MVLFLGFQNKPIIMKKQLLLVGVATILLSCTSPMQRNYSKESYKTDLEAIKEELDPPSFLLLAGTLVRLEFEEVPLDTMTYAEILEHGKKWQAEQDRKRKSELGDRHDRRRNYPYH</sequence>
<feature type="compositionally biased region" description="Basic and acidic residues" evidence="1">
    <location>
        <begin position="90"/>
        <end position="107"/>
    </location>
</feature>
<protein>
    <submittedName>
        <fullName evidence="2">Uncharacterized protein</fullName>
    </submittedName>
</protein>
<proteinExistence type="predicted"/>
<reference evidence="2 3" key="1">
    <citation type="submission" date="2018-05" db="EMBL/GenBank/DDBJ databases">
        <title>Genomic Encyclopedia of Archaeal and Bacterial Type Strains, Phase II (KMG-II): from individual species to whole genera.</title>
        <authorList>
            <person name="Goeker M."/>
        </authorList>
    </citation>
    <scope>NUCLEOTIDE SEQUENCE [LARGE SCALE GENOMIC DNA]</scope>
    <source>
        <strain evidence="2 3">DSM 23514</strain>
    </source>
</reference>
<evidence type="ECO:0000256" key="1">
    <source>
        <dbReference type="SAM" id="MobiDB-lite"/>
    </source>
</evidence>
<evidence type="ECO:0000313" key="2">
    <source>
        <dbReference type="EMBL" id="PWK23055.1"/>
    </source>
</evidence>
<accession>A0A316DYQ5</accession>
<evidence type="ECO:0000313" key="3">
    <source>
        <dbReference type="Proteomes" id="UP000245667"/>
    </source>
</evidence>
<dbReference type="EMBL" id="QGGQ01000005">
    <property type="protein sequence ID" value="PWK23055.1"/>
    <property type="molecule type" value="Genomic_DNA"/>
</dbReference>
<name>A0A316DYQ5_9FLAO</name>
<dbReference type="Proteomes" id="UP000245667">
    <property type="component" value="Unassembled WGS sequence"/>
</dbReference>
<gene>
    <name evidence="2" type="ORF">LX92_02384</name>
</gene>
<comment type="caution">
    <text evidence="2">The sequence shown here is derived from an EMBL/GenBank/DDBJ whole genome shotgun (WGS) entry which is preliminary data.</text>
</comment>
<organism evidence="2 3">
    <name type="scientific">Maribacter polysiphoniae</name>
    <dbReference type="NCBI Taxonomy" id="429344"/>
    <lineage>
        <taxon>Bacteria</taxon>
        <taxon>Pseudomonadati</taxon>
        <taxon>Bacteroidota</taxon>
        <taxon>Flavobacteriia</taxon>
        <taxon>Flavobacteriales</taxon>
        <taxon>Flavobacteriaceae</taxon>
        <taxon>Maribacter</taxon>
    </lineage>
</organism>
<dbReference type="AlphaFoldDB" id="A0A316DYQ5"/>
<feature type="region of interest" description="Disordered" evidence="1">
    <location>
        <begin position="90"/>
        <end position="116"/>
    </location>
</feature>